<dbReference type="Proteomes" id="UP000801492">
    <property type="component" value="Unassembled WGS sequence"/>
</dbReference>
<name>A0A8K0C3S1_IGNLU</name>
<accession>A0A8K0C3S1</accession>
<reference evidence="3" key="1">
    <citation type="submission" date="2019-08" db="EMBL/GenBank/DDBJ databases">
        <title>The genome of the North American firefly Photinus pyralis.</title>
        <authorList>
            <consortium name="Photinus pyralis genome working group"/>
            <person name="Fallon T.R."/>
            <person name="Sander Lower S.E."/>
            <person name="Weng J.-K."/>
        </authorList>
    </citation>
    <scope>NUCLEOTIDE SEQUENCE</scope>
    <source>
        <strain evidence="3">TRF0915ILg1</strain>
        <tissue evidence="3">Whole body</tissue>
    </source>
</reference>
<dbReference type="EMBL" id="VTPC01091236">
    <property type="protein sequence ID" value="KAF2879024.1"/>
    <property type="molecule type" value="Genomic_DNA"/>
</dbReference>
<evidence type="ECO:0000313" key="4">
    <source>
        <dbReference type="Proteomes" id="UP000801492"/>
    </source>
</evidence>
<feature type="coiled-coil region" evidence="1">
    <location>
        <begin position="5"/>
        <end position="36"/>
    </location>
</feature>
<protein>
    <submittedName>
        <fullName evidence="3">Uncharacterized protein</fullName>
    </submittedName>
</protein>
<comment type="caution">
    <text evidence="3">The sequence shown here is derived from an EMBL/GenBank/DDBJ whole genome shotgun (WGS) entry which is preliminary data.</text>
</comment>
<keyword evidence="1" id="KW-0175">Coiled coil</keyword>
<sequence length="212" mass="24067">MRAWKKFLKNRSDKNREAYRDAKKESRIKVDEAKRKSWKEFGTFMEEIKNKEEQLLTESKNVMIKEYFRDFLEEQDTDGDGGDAEAYSAVDAVSASRENHQRVTLEKFFETLERVKLGKSPGHDRMPSIGSLKGSEDETGMTTAHKPLEIIGAKGQKQISKVTSTKRGILVTLCCAINALSNSVPPFFILSRVRQQEYMTQDAPPGFCCGDT</sequence>
<proteinExistence type="predicted"/>
<evidence type="ECO:0000256" key="2">
    <source>
        <dbReference type="SAM" id="MobiDB-lite"/>
    </source>
</evidence>
<dbReference type="AlphaFoldDB" id="A0A8K0C3S1"/>
<evidence type="ECO:0000256" key="1">
    <source>
        <dbReference type="SAM" id="Coils"/>
    </source>
</evidence>
<organism evidence="3 4">
    <name type="scientific">Ignelater luminosus</name>
    <name type="common">Cucubano</name>
    <name type="synonym">Pyrophorus luminosus</name>
    <dbReference type="NCBI Taxonomy" id="2038154"/>
    <lineage>
        <taxon>Eukaryota</taxon>
        <taxon>Metazoa</taxon>
        <taxon>Ecdysozoa</taxon>
        <taxon>Arthropoda</taxon>
        <taxon>Hexapoda</taxon>
        <taxon>Insecta</taxon>
        <taxon>Pterygota</taxon>
        <taxon>Neoptera</taxon>
        <taxon>Endopterygota</taxon>
        <taxon>Coleoptera</taxon>
        <taxon>Polyphaga</taxon>
        <taxon>Elateriformia</taxon>
        <taxon>Elateroidea</taxon>
        <taxon>Elateridae</taxon>
        <taxon>Agrypninae</taxon>
        <taxon>Pyrophorini</taxon>
        <taxon>Ignelater</taxon>
    </lineage>
</organism>
<keyword evidence="4" id="KW-1185">Reference proteome</keyword>
<feature type="region of interest" description="Disordered" evidence="2">
    <location>
        <begin position="119"/>
        <end position="140"/>
    </location>
</feature>
<gene>
    <name evidence="3" type="ORF">ILUMI_27118</name>
</gene>
<evidence type="ECO:0000313" key="3">
    <source>
        <dbReference type="EMBL" id="KAF2879024.1"/>
    </source>
</evidence>